<dbReference type="InterPro" id="IPR055804">
    <property type="entry name" value="DUF7380"/>
</dbReference>
<dbReference type="Pfam" id="PF24098">
    <property type="entry name" value="DUF7380"/>
    <property type="match status" value="1"/>
</dbReference>
<dbReference type="EMBL" id="AP025739">
    <property type="protein sequence ID" value="BDI33993.1"/>
    <property type="molecule type" value="Genomic_DNA"/>
</dbReference>
<feature type="domain" description="DUF7380" evidence="2">
    <location>
        <begin position="7"/>
        <end position="177"/>
    </location>
</feature>
<evidence type="ECO:0000259" key="2">
    <source>
        <dbReference type="Pfam" id="PF24098"/>
    </source>
</evidence>
<proteinExistence type="predicted"/>
<name>A0A9N7LAU5_9BACT</name>
<evidence type="ECO:0008006" key="5">
    <source>
        <dbReference type="Google" id="ProtNLM"/>
    </source>
</evidence>
<feature type="domain" description="DUF4209" evidence="1">
    <location>
        <begin position="553"/>
        <end position="619"/>
    </location>
</feature>
<dbReference type="Proteomes" id="UP000287394">
    <property type="component" value="Chromosome"/>
</dbReference>
<dbReference type="OrthoDB" id="5519791at2"/>
<evidence type="ECO:0000259" key="1">
    <source>
        <dbReference type="Pfam" id="PF13910"/>
    </source>
</evidence>
<evidence type="ECO:0000313" key="4">
    <source>
        <dbReference type="Proteomes" id="UP000287394"/>
    </source>
</evidence>
<sequence length="633" mass="71844">MKIVITATGLTQEDFVRSGCNEAISSSPRHWISDYLGALNGRMADATGEDDEQTVKVCRVLYALLASRPQWETRRTPAEETDHLETYEFDETVFSFLAQVLTQISDDETRGRAADLLYQRSIDTRGRRDIDAARIAIRSYLLEASRHQTYRLHWTPAFKRIERSLGIANEIRDAALKQEIIAHIESTIFPQIQPDGVPSLETLAANIKIDILSRYPIVLMDLMFRSKEGTPDRYGPLAEQYAYGMRQGQHRELEREYLEIASKYYRRARNRERELTTRERSADSSIEEAKNFVARNPTLPHLYIIAEDRLMDAIRALKTANGIAKEYGFLQDESRLEERIDKVRRQHLDYQQRGMAAFVPSYKSNAYDAGPMLARFEGISKLDAISTLAAVPLRSKDDFEQIVGEMVTRDPMFSHFGPVVREHNGHIAAQTKDTTANSITWPWVCSVAVESYEDEFNEYLGPIIDHTIRNHAIIIDDVASVVQGSYFIPDGRALFFIKGLLAGFRYDVSMAVHLLAPQIEHASRIAIRNLISSDIHLTKAHGQMLSDPEAPSLPQALQEPAYAEMLSSVLGEEIVFTLRVILVERFGGNLRHRAMHGLATDGELNGPLCWYFWFVVLKICCMTIPSPDKATNE</sequence>
<organism evidence="3 4">
    <name type="scientific">Capsulimonas corticalis</name>
    <dbReference type="NCBI Taxonomy" id="2219043"/>
    <lineage>
        <taxon>Bacteria</taxon>
        <taxon>Bacillati</taxon>
        <taxon>Armatimonadota</taxon>
        <taxon>Armatimonadia</taxon>
        <taxon>Capsulimonadales</taxon>
        <taxon>Capsulimonadaceae</taxon>
        <taxon>Capsulimonas</taxon>
    </lineage>
</organism>
<dbReference type="KEGG" id="ccot:CCAX7_60440"/>
<gene>
    <name evidence="3" type="ORF">CCAX7_60440</name>
</gene>
<dbReference type="Pfam" id="PF13910">
    <property type="entry name" value="DUF4209"/>
    <property type="match status" value="1"/>
</dbReference>
<protein>
    <recommendedName>
        <fullName evidence="5">DUF4209 domain-containing protein</fullName>
    </recommendedName>
</protein>
<evidence type="ECO:0000313" key="3">
    <source>
        <dbReference type="EMBL" id="BDI33993.1"/>
    </source>
</evidence>
<dbReference type="RefSeq" id="WP_119321548.1">
    <property type="nucleotide sequence ID" value="NZ_AP025739.1"/>
</dbReference>
<reference evidence="3 4" key="1">
    <citation type="journal article" date="2019" name="Int. J. Syst. Evol. Microbiol.">
        <title>Capsulimonas corticalis gen. nov., sp. nov., an aerobic capsulated bacterium, of a novel bacterial order, Capsulimonadales ord. nov., of the class Armatimonadia of the phylum Armatimonadetes.</title>
        <authorList>
            <person name="Li J."/>
            <person name="Kudo C."/>
            <person name="Tonouchi A."/>
        </authorList>
    </citation>
    <scope>NUCLEOTIDE SEQUENCE [LARGE SCALE GENOMIC DNA]</scope>
    <source>
        <strain evidence="3 4">AX-7</strain>
    </source>
</reference>
<accession>A0A9N7LAU5</accession>
<keyword evidence="4" id="KW-1185">Reference proteome</keyword>
<dbReference type="InterPro" id="IPR025209">
    <property type="entry name" value="DUF4209"/>
</dbReference>
<dbReference type="AlphaFoldDB" id="A0A9N7LAU5"/>